<gene>
    <name evidence="2" type="ORF">SMRZ_LOCUS13060</name>
</gene>
<dbReference type="AlphaFoldDB" id="A0A183MAI5"/>
<evidence type="ECO:0000256" key="1">
    <source>
        <dbReference type="SAM" id="MobiDB-lite"/>
    </source>
</evidence>
<evidence type="ECO:0000313" key="3">
    <source>
        <dbReference type="Proteomes" id="UP000277204"/>
    </source>
</evidence>
<feature type="region of interest" description="Disordered" evidence="1">
    <location>
        <begin position="1"/>
        <end position="25"/>
    </location>
</feature>
<keyword evidence="3" id="KW-1185">Reference proteome</keyword>
<reference evidence="2 3" key="1">
    <citation type="submission" date="2018-11" db="EMBL/GenBank/DDBJ databases">
        <authorList>
            <consortium name="Pathogen Informatics"/>
        </authorList>
    </citation>
    <scope>NUCLEOTIDE SEQUENCE [LARGE SCALE GENOMIC DNA]</scope>
    <source>
        <strain evidence="2 3">Zambia</strain>
    </source>
</reference>
<sequence length="66" mass="7585">MSNESNHERNPYAVLTDADFSNDPSLTKEIPNKFEENISEESNPDIKSNFQNALMISHSTEKLRKM</sequence>
<dbReference type="Proteomes" id="UP000277204">
    <property type="component" value="Unassembled WGS sequence"/>
</dbReference>
<name>A0A183MAI5_9TREM</name>
<protein>
    <submittedName>
        <fullName evidence="2">Uncharacterized protein</fullName>
    </submittedName>
</protein>
<feature type="compositionally biased region" description="Basic and acidic residues" evidence="1">
    <location>
        <begin position="1"/>
        <end position="10"/>
    </location>
</feature>
<accession>A0A183MAI5</accession>
<proteinExistence type="predicted"/>
<evidence type="ECO:0000313" key="2">
    <source>
        <dbReference type="EMBL" id="VDP03719.1"/>
    </source>
</evidence>
<organism evidence="2 3">
    <name type="scientific">Schistosoma margrebowiei</name>
    <dbReference type="NCBI Taxonomy" id="48269"/>
    <lineage>
        <taxon>Eukaryota</taxon>
        <taxon>Metazoa</taxon>
        <taxon>Spiralia</taxon>
        <taxon>Lophotrochozoa</taxon>
        <taxon>Platyhelminthes</taxon>
        <taxon>Trematoda</taxon>
        <taxon>Digenea</taxon>
        <taxon>Strigeidida</taxon>
        <taxon>Schistosomatoidea</taxon>
        <taxon>Schistosomatidae</taxon>
        <taxon>Schistosoma</taxon>
    </lineage>
</organism>
<dbReference type="EMBL" id="UZAI01009048">
    <property type="protein sequence ID" value="VDP03719.1"/>
    <property type="molecule type" value="Genomic_DNA"/>
</dbReference>